<dbReference type="AlphaFoldDB" id="A0A0D2GDA3"/>
<gene>
    <name evidence="1" type="ORF">X474_16635</name>
</gene>
<dbReference type="Proteomes" id="UP000032233">
    <property type="component" value="Unassembled WGS sequence"/>
</dbReference>
<proteinExistence type="predicted"/>
<evidence type="ECO:0000313" key="2">
    <source>
        <dbReference type="Proteomes" id="UP000032233"/>
    </source>
</evidence>
<sequence>MFLPFYLARLKKTNLENRCDGFNPWKIRRKSDF</sequence>
<comment type="caution">
    <text evidence="1">The sequence shown here is derived from an EMBL/GenBank/DDBJ whole genome shotgun (WGS) entry which is preliminary data.</text>
</comment>
<dbReference type="EMBL" id="AZAC01000021">
    <property type="protein sequence ID" value="KIX12932.1"/>
    <property type="molecule type" value="Genomic_DNA"/>
</dbReference>
<protein>
    <submittedName>
        <fullName evidence="1">Uncharacterized protein</fullName>
    </submittedName>
</protein>
<name>A0A0D2GDA3_9BACT</name>
<evidence type="ECO:0000313" key="1">
    <source>
        <dbReference type="EMBL" id="KIX12932.1"/>
    </source>
</evidence>
<reference evidence="1 2" key="1">
    <citation type="submission" date="2013-11" db="EMBL/GenBank/DDBJ databases">
        <title>Metagenomic analysis of a methanogenic consortium involved in long chain n-alkane degradation.</title>
        <authorList>
            <person name="Davidova I.A."/>
            <person name="Callaghan A.V."/>
            <person name="Wawrik B."/>
            <person name="Pruitt S."/>
            <person name="Marks C."/>
            <person name="Duncan K.E."/>
            <person name="Suflita J.M."/>
        </authorList>
    </citation>
    <scope>NUCLEOTIDE SEQUENCE [LARGE SCALE GENOMIC DNA]</scope>
    <source>
        <strain evidence="1 2">SPR</strain>
    </source>
</reference>
<dbReference type="InParanoid" id="A0A0D2GDA3"/>
<organism evidence="1 2">
    <name type="scientific">Dethiosulfatarculus sandiegensis</name>
    <dbReference type="NCBI Taxonomy" id="1429043"/>
    <lineage>
        <taxon>Bacteria</taxon>
        <taxon>Pseudomonadati</taxon>
        <taxon>Thermodesulfobacteriota</taxon>
        <taxon>Desulfarculia</taxon>
        <taxon>Desulfarculales</taxon>
        <taxon>Desulfarculaceae</taxon>
        <taxon>Dethiosulfatarculus</taxon>
    </lineage>
</organism>
<keyword evidence="2" id="KW-1185">Reference proteome</keyword>
<accession>A0A0D2GDA3</accession>